<dbReference type="CDD" id="cd02619">
    <property type="entry name" value="Peptidase_C1"/>
    <property type="match status" value="1"/>
</dbReference>
<sequence>MKTSQSDSSVLAFSIPFSELPRSSPSPVKVLAFSIPFSELPRSSPSPVKVLAVSIVPAFHLRSSRDMVDVKTLLREHLPSDILAALNAQKVCPITLEQLRPLCSAEQFEQARQATESGYTLHLNYDGMSVLVLVWNGENPDTSPELAKCDWEIEGGRIRNQREHRLCWAYASSDLHSAARVINEDDKKYKAFCPWYLCECAEPDLLLEDLDNVGHHCYEYLMEDALEHMVDTGIPREVRRVYDCRKRPTTLGDVKYKIDSVQKFSDLRSALAHLPNQPIGADIILCNELWDKSTKVYRGPLFPGSIIQGYHSVIIIRVIWINGEAVAICKSSNGTGVGDKGYFRVSLSVFYSVLRCDEVDGEHVRPGDSMNLLSDFVCPRLPKQKINIACPGNPKEKVNNKRKRDA</sequence>
<comment type="caution">
    <text evidence="2">The sequence shown here is derived from an EMBL/GenBank/DDBJ whole genome shotgun (WGS) entry which is preliminary data.</text>
</comment>
<gene>
    <name evidence="2" type="ORF">ERUC_LOCUS39116</name>
</gene>
<name>A0ABC8LT26_ERUVS</name>
<protein>
    <recommendedName>
        <fullName evidence="1">Peptidase C1A papain C-terminal domain-containing protein</fullName>
    </recommendedName>
</protein>
<proteinExistence type="predicted"/>
<dbReference type="Gene3D" id="3.90.70.10">
    <property type="entry name" value="Cysteine proteinases"/>
    <property type="match status" value="1"/>
</dbReference>
<dbReference type="InterPro" id="IPR000668">
    <property type="entry name" value="Peptidase_C1A_C"/>
</dbReference>
<dbReference type="SUPFAM" id="SSF54001">
    <property type="entry name" value="Cysteine proteinases"/>
    <property type="match status" value="1"/>
</dbReference>
<organism evidence="2 3">
    <name type="scientific">Eruca vesicaria subsp. sativa</name>
    <name type="common">Garden rocket</name>
    <name type="synonym">Eruca sativa</name>
    <dbReference type="NCBI Taxonomy" id="29727"/>
    <lineage>
        <taxon>Eukaryota</taxon>
        <taxon>Viridiplantae</taxon>
        <taxon>Streptophyta</taxon>
        <taxon>Embryophyta</taxon>
        <taxon>Tracheophyta</taxon>
        <taxon>Spermatophyta</taxon>
        <taxon>Magnoliopsida</taxon>
        <taxon>eudicotyledons</taxon>
        <taxon>Gunneridae</taxon>
        <taxon>Pentapetalae</taxon>
        <taxon>rosids</taxon>
        <taxon>malvids</taxon>
        <taxon>Brassicales</taxon>
        <taxon>Brassicaceae</taxon>
        <taxon>Brassiceae</taxon>
        <taxon>Eruca</taxon>
    </lineage>
</organism>
<keyword evidence="3" id="KW-1185">Reference proteome</keyword>
<dbReference type="InterPro" id="IPR038765">
    <property type="entry name" value="Papain-like_cys_pep_sf"/>
</dbReference>
<reference evidence="2 3" key="1">
    <citation type="submission" date="2022-03" db="EMBL/GenBank/DDBJ databases">
        <authorList>
            <person name="Macdonald S."/>
            <person name="Ahmed S."/>
            <person name="Newling K."/>
        </authorList>
    </citation>
    <scope>NUCLEOTIDE SEQUENCE [LARGE SCALE GENOMIC DNA]</scope>
</reference>
<dbReference type="Pfam" id="PF00112">
    <property type="entry name" value="Peptidase_C1"/>
    <property type="match status" value="1"/>
</dbReference>
<dbReference type="Proteomes" id="UP001642260">
    <property type="component" value="Unassembled WGS sequence"/>
</dbReference>
<dbReference type="AlphaFoldDB" id="A0ABC8LT26"/>
<dbReference type="EMBL" id="CAKOAT010712932">
    <property type="protein sequence ID" value="CAH8386633.1"/>
    <property type="molecule type" value="Genomic_DNA"/>
</dbReference>
<accession>A0ABC8LT26</accession>
<evidence type="ECO:0000313" key="2">
    <source>
        <dbReference type="EMBL" id="CAH8386633.1"/>
    </source>
</evidence>
<evidence type="ECO:0000259" key="1">
    <source>
        <dbReference type="Pfam" id="PF00112"/>
    </source>
</evidence>
<evidence type="ECO:0000313" key="3">
    <source>
        <dbReference type="Proteomes" id="UP001642260"/>
    </source>
</evidence>
<feature type="domain" description="Peptidase C1A papain C-terminal" evidence="1">
    <location>
        <begin position="149"/>
        <end position="346"/>
    </location>
</feature>